<proteinExistence type="predicted"/>
<dbReference type="RefSeq" id="WP_194503797.1">
    <property type="nucleotide sequence ID" value="NZ_JADIVZ010000006.1"/>
</dbReference>
<protein>
    <submittedName>
        <fullName evidence="2">DUF4012 domain-containing protein</fullName>
    </submittedName>
</protein>
<dbReference type="Proteomes" id="UP000656804">
    <property type="component" value="Unassembled WGS sequence"/>
</dbReference>
<feature type="transmembrane region" description="Helical" evidence="1">
    <location>
        <begin position="7"/>
        <end position="27"/>
    </location>
</feature>
<dbReference type="EMBL" id="JADIVZ010000006">
    <property type="protein sequence ID" value="MBF4162525.1"/>
    <property type="molecule type" value="Genomic_DNA"/>
</dbReference>
<dbReference type="Pfam" id="PF13196">
    <property type="entry name" value="DUF4012"/>
    <property type="match status" value="1"/>
</dbReference>
<name>A0A930V2G8_9ACTN</name>
<keyword evidence="1" id="KW-1133">Transmembrane helix</keyword>
<keyword evidence="1" id="KW-0812">Transmembrane</keyword>
<evidence type="ECO:0000313" key="3">
    <source>
        <dbReference type="Proteomes" id="UP000656804"/>
    </source>
</evidence>
<sequence>MVSRRPWRIGLLVLAVLVVAAVLWYAYLTVRVVGDLNAAVGDARSARSALENGDTEKAKPYLDDLADRSTSAAKRTDGVSWGLLTHLPVIGDDARGVRTVSGVVSDLSGTGIDQLLQAADSIDDLAPKNGRIDLATVKQLQRPIGTAAAAMAQADDQLSAEDSSGFVGRFKTQYDDLASEVGTADRALSAADKAVTVMPSMLGADGPKEYLLVFQNNAEIRATGGLPGSAALLRADDGKVQLVRQVAGNSFGERPSPVLSLSPGEKSLYTEKLGTYFLDANFTPDFQRAAQLWTARWEERYPSDQLDGVMTLDTVALSYLMRGMQPVTVQGVQLTSDNIVDELLHQVYLRFEDPAKQDAFFQQAAQQVFSTATSGSVEPRKLLPALRDAADQGRALVAVDDKEVAAELEGTAVLGRSLTSEADAGTYFVGINDGQADKLSYYLRYSARLDATYCSDDTQAGTMHLQLRSTAPKSVATQPRYIVGEAPPGYPQGTQILTVRLYTPPGGRFGDAQLNGAPTQIKYQQFGDRVVGTVFVPIQPGTTSDLVLRTTAPANGATGVWSTPSIDGSGGYTAARSSCG</sequence>
<reference evidence="2" key="1">
    <citation type="submission" date="2020-11" db="EMBL/GenBank/DDBJ databases">
        <title>Nocardioides sp. CBS4Y-1, whole genome shotgun sequence.</title>
        <authorList>
            <person name="Tuo L."/>
        </authorList>
    </citation>
    <scope>NUCLEOTIDE SEQUENCE</scope>
    <source>
        <strain evidence="2">CBS4Y-1</strain>
    </source>
</reference>
<comment type="caution">
    <text evidence="2">The sequence shown here is derived from an EMBL/GenBank/DDBJ whole genome shotgun (WGS) entry which is preliminary data.</text>
</comment>
<accession>A0A930V2G8</accession>
<evidence type="ECO:0000256" key="1">
    <source>
        <dbReference type="SAM" id="Phobius"/>
    </source>
</evidence>
<gene>
    <name evidence="2" type="ORF">ISG29_12575</name>
</gene>
<dbReference type="AlphaFoldDB" id="A0A930V2G8"/>
<dbReference type="InterPro" id="IPR025101">
    <property type="entry name" value="DUF4012"/>
</dbReference>
<evidence type="ECO:0000313" key="2">
    <source>
        <dbReference type="EMBL" id="MBF4162525.1"/>
    </source>
</evidence>
<keyword evidence="1" id="KW-0472">Membrane</keyword>
<organism evidence="2 3">
    <name type="scientific">Nocardioides acrostichi</name>
    <dbReference type="NCBI Taxonomy" id="2784339"/>
    <lineage>
        <taxon>Bacteria</taxon>
        <taxon>Bacillati</taxon>
        <taxon>Actinomycetota</taxon>
        <taxon>Actinomycetes</taxon>
        <taxon>Propionibacteriales</taxon>
        <taxon>Nocardioidaceae</taxon>
        <taxon>Nocardioides</taxon>
    </lineage>
</organism>
<keyword evidence="3" id="KW-1185">Reference proteome</keyword>